<comment type="caution">
    <text evidence="2">The sequence shown here is derived from an EMBL/GenBank/DDBJ whole genome shotgun (WGS) entry which is preliminary data.</text>
</comment>
<protein>
    <submittedName>
        <fullName evidence="2">Uncharacterized protein</fullName>
    </submittedName>
</protein>
<dbReference type="AlphaFoldDB" id="A0AAE0C1P7"/>
<evidence type="ECO:0000313" key="2">
    <source>
        <dbReference type="EMBL" id="KAK3246841.1"/>
    </source>
</evidence>
<gene>
    <name evidence="2" type="ORF">CYMTET_43636</name>
</gene>
<evidence type="ECO:0000313" key="3">
    <source>
        <dbReference type="Proteomes" id="UP001190700"/>
    </source>
</evidence>
<name>A0AAE0C1P7_9CHLO</name>
<proteinExistence type="predicted"/>
<evidence type="ECO:0000256" key="1">
    <source>
        <dbReference type="SAM" id="MobiDB-lite"/>
    </source>
</evidence>
<dbReference type="Proteomes" id="UP001190700">
    <property type="component" value="Unassembled WGS sequence"/>
</dbReference>
<accession>A0AAE0C1P7</accession>
<organism evidence="2 3">
    <name type="scientific">Cymbomonas tetramitiformis</name>
    <dbReference type="NCBI Taxonomy" id="36881"/>
    <lineage>
        <taxon>Eukaryota</taxon>
        <taxon>Viridiplantae</taxon>
        <taxon>Chlorophyta</taxon>
        <taxon>Pyramimonadophyceae</taxon>
        <taxon>Pyramimonadales</taxon>
        <taxon>Pyramimonadaceae</taxon>
        <taxon>Cymbomonas</taxon>
    </lineage>
</organism>
<feature type="region of interest" description="Disordered" evidence="1">
    <location>
        <begin position="1"/>
        <end position="49"/>
    </location>
</feature>
<dbReference type="EMBL" id="LGRX02029423">
    <property type="protein sequence ID" value="KAK3246841.1"/>
    <property type="molecule type" value="Genomic_DNA"/>
</dbReference>
<keyword evidence="3" id="KW-1185">Reference proteome</keyword>
<sequence>MSHQTSTTKPRGVLRVLITPKRPSPAESANGSVSGGAPADFPPEPQTSLAHDPILRTNLVLVREKPTHRKIRPVDFLENTENLRSTPYRASTRGVLVEPLTKYFEVAENVIAVLKARGYQPKGSDTGFFLEGVSAKTDFLALRSAIITVFKPLDIVETAKIFDLDLLIGVRRLPLRHQLHRPLQI</sequence>
<reference evidence="2 3" key="1">
    <citation type="journal article" date="2015" name="Genome Biol. Evol.">
        <title>Comparative Genomics of a Bacterivorous Green Alga Reveals Evolutionary Causalities and Consequences of Phago-Mixotrophic Mode of Nutrition.</title>
        <authorList>
            <person name="Burns J.A."/>
            <person name="Paasch A."/>
            <person name="Narechania A."/>
            <person name="Kim E."/>
        </authorList>
    </citation>
    <scope>NUCLEOTIDE SEQUENCE [LARGE SCALE GENOMIC DNA]</scope>
    <source>
        <strain evidence="2 3">PLY_AMNH</strain>
    </source>
</reference>